<evidence type="ECO:0000313" key="2">
    <source>
        <dbReference type="Proteomes" id="UP000784294"/>
    </source>
</evidence>
<name>A0A448X0T0_9PLAT</name>
<reference evidence="1" key="1">
    <citation type="submission" date="2018-11" db="EMBL/GenBank/DDBJ databases">
        <authorList>
            <consortium name="Pathogen Informatics"/>
        </authorList>
    </citation>
    <scope>NUCLEOTIDE SEQUENCE</scope>
</reference>
<organism evidence="1 2">
    <name type="scientific">Protopolystoma xenopodis</name>
    <dbReference type="NCBI Taxonomy" id="117903"/>
    <lineage>
        <taxon>Eukaryota</taxon>
        <taxon>Metazoa</taxon>
        <taxon>Spiralia</taxon>
        <taxon>Lophotrochozoa</taxon>
        <taxon>Platyhelminthes</taxon>
        <taxon>Monogenea</taxon>
        <taxon>Polyopisthocotylea</taxon>
        <taxon>Polystomatidea</taxon>
        <taxon>Polystomatidae</taxon>
        <taxon>Protopolystoma</taxon>
    </lineage>
</organism>
<dbReference type="EMBL" id="CAAALY010071757">
    <property type="protein sequence ID" value="VEL25113.1"/>
    <property type="molecule type" value="Genomic_DNA"/>
</dbReference>
<dbReference type="AlphaFoldDB" id="A0A448X0T0"/>
<proteinExistence type="predicted"/>
<sequence length="78" mass="9182">METHGLCIPANNTLFIAEISKRLAQLEPHLTLEFLDECIQVFSTSTIEMKHLCLEYMTPWLRNLTRFCRGDEAKRHKF</sequence>
<gene>
    <name evidence="1" type="ORF">PXEA_LOCUS18553</name>
</gene>
<evidence type="ECO:0000313" key="1">
    <source>
        <dbReference type="EMBL" id="VEL25113.1"/>
    </source>
</evidence>
<dbReference type="OrthoDB" id="28245at2759"/>
<dbReference type="Proteomes" id="UP000784294">
    <property type="component" value="Unassembled WGS sequence"/>
</dbReference>
<protein>
    <submittedName>
        <fullName evidence="1">Uncharacterized protein</fullName>
    </submittedName>
</protein>
<comment type="caution">
    <text evidence="1">The sequence shown here is derived from an EMBL/GenBank/DDBJ whole genome shotgun (WGS) entry which is preliminary data.</text>
</comment>
<keyword evidence="2" id="KW-1185">Reference proteome</keyword>
<accession>A0A448X0T0</accession>